<reference evidence="1 2" key="1">
    <citation type="journal article" date="2022" name="Hortic Res">
        <title>A haplotype resolved chromosomal level avocado genome allows analysis of novel avocado genes.</title>
        <authorList>
            <person name="Nath O."/>
            <person name="Fletcher S.J."/>
            <person name="Hayward A."/>
            <person name="Shaw L.M."/>
            <person name="Masouleh A.K."/>
            <person name="Furtado A."/>
            <person name="Henry R.J."/>
            <person name="Mitter N."/>
        </authorList>
    </citation>
    <scope>NUCLEOTIDE SEQUENCE [LARGE SCALE GENOMIC DNA]</scope>
    <source>
        <strain evidence="2">cv. Hass</strain>
    </source>
</reference>
<dbReference type="Proteomes" id="UP001234297">
    <property type="component" value="Chromosome 2"/>
</dbReference>
<organism evidence="1 2">
    <name type="scientific">Persea americana</name>
    <name type="common">Avocado</name>
    <dbReference type="NCBI Taxonomy" id="3435"/>
    <lineage>
        <taxon>Eukaryota</taxon>
        <taxon>Viridiplantae</taxon>
        <taxon>Streptophyta</taxon>
        <taxon>Embryophyta</taxon>
        <taxon>Tracheophyta</taxon>
        <taxon>Spermatophyta</taxon>
        <taxon>Magnoliopsida</taxon>
        <taxon>Magnoliidae</taxon>
        <taxon>Laurales</taxon>
        <taxon>Lauraceae</taxon>
        <taxon>Persea</taxon>
    </lineage>
</organism>
<name>A0ACC2MDK7_PERAE</name>
<comment type="caution">
    <text evidence="1">The sequence shown here is derived from an EMBL/GenBank/DDBJ whole genome shotgun (WGS) entry which is preliminary data.</text>
</comment>
<accession>A0ACC2MDK7</accession>
<evidence type="ECO:0000313" key="2">
    <source>
        <dbReference type="Proteomes" id="UP001234297"/>
    </source>
</evidence>
<keyword evidence="2" id="KW-1185">Reference proteome</keyword>
<proteinExistence type="predicted"/>
<sequence length="711" mass="79641">MEGDTVSEAASTTDNETGPPEGTGENVVQMEDEKENGVVEEAEKEPDAEAAKIEEGSGGKEVEEVEEGGPEEEKESEDNVEGEEGDAKMEDMGSPGEEKERKGNGGSDVKEEMESKGEEIEEEGDVEEEEKHGEVEKKDEESKEEVKQDAGRAEMEEEGDMKEGGEHEEVEKKAQESKEKGLTKRRRGQRGERKRKEEKVEIKKKGPDEKEDVKKKEADGDKGARGKRKVDEEKVAAKKEEKDEKKGEDKKRKVDREKEDAKKDVDEKKPKELSTPVASSLDRPVRERKSVERLVVAIENEPVKELVILKGRGTPLKDIPNVAYKLSKKKSDDTVKLLHAIIYGRRGKASQIKSNISQFSGFVWNENEEKQQAKIKERLDKHVKNKLIEFCDVLDIPVARATARKEDLVSKMLDFLMAPHATTDLLLAEKDQPSKSNKRKRTVNIGASKKSGITSAKRSPRKRRKIGDTPKPKEKSASDTEDDDEQEEGVKNENGIPDADVDEPSEHSESEKDEDEQDNDESRKIKHGFNSSWGKSVEDVSVKKVRTPKKISLATPAKSVQKTYSRQSKSKPDDTSDTSPRVFSRKKKNEDTLKKKPSTSSKSTPKAKAGKKVAKEKDKPKKKESGPSEEELRKTICEILKAVDFNTATFTDILKQLTSHFNADLAPRKSAIKLMIHDELTKLADEAEDDEDEESDDEKEEDSRPAGKVEA</sequence>
<gene>
    <name evidence="1" type="ORF">MRB53_005510</name>
</gene>
<dbReference type="EMBL" id="CM056810">
    <property type="protein sequence ID" value="KAJ8643762.1"/>
    <property type="molecule type" value="Genomic_DNA"/>
</dbReference>
<evidence type="ECO:0000313" key="1">
    <source>
        <dbReference type="EMBL" id="KAJ8643762.1"/>
    </source>
</evidence>
<protein>
    <submittedName>
        <fullName evidence="1">Uncharacterized protein</fullName>
    </submittedName>
</protein>